<evidence type="ECO:0000313" key="10">
    <source>
        <dbReference type="Proteomes" id="UP000177486"/>
    </source>
</evidence>
<dbReference type="EC" id="6.1.1.21" evidence="5"/>
<name>A0A1G2EYG5_9BACT</name>
<dbReference type="Pfam" id="PF03129">
    <property type="entry name" value="HGTP_anticodon"/>
    <property type="match status" value="1"/>
</dbReference>
<protein>
    <recommendedName>
        <fullName evidence="5">Histidine--tRNA ligase</fullName>
        <ecNumber evidence="5">6.1.1.21</ecNumber>
    </recommendedName>
    <alternativeName>
        <fullName evidence="5">Histidyl-tRNA synthetase</fullName>
        <shortName evidence="5">HisRS</shortName>
    </alternativeName>
</protein>
<dbReference type="SUPFAM" id="SSF55681">
    <property type="entry name" value="Class II aaRS and biotin synthetases"/>
    <property type="match status" value="1"/>
</dbReference>
<feature type="binding site" evidence="6">
    <location>
        <begin position="269"/>
        <end position="270"/>
    </location>
    <ligand>
        <name>L-histidine</name>
        <dbReference type="ChEBI" id="CHEBI:57595"/>
    </ligand>
</feature>
<evidence type="ECO:0000256" key="3">
    <source>
        <dbReference type="ARBA" id="ARBA00023146"/>
    </source>
</evidence>
<dbReference type="GO" id="GO:0004821">
    <property type="term" value="F:histidine-tRNA ligase activity"/>
    <property type="evidence" value="ECO:0007669"/>
    <property type="project" value="UniProtKB-UniRule"/>
</dbReference>
<comment type="subunit">
    <text evidence="5">Homodimer.</text>
</comment>
<dbReference type="PROSITE" id="PS50862">
    <property type="entry name" value="AA_TRNA_LIGASE_II"/>
    <property type="match status" value="1"/>
</dbReference>
<dbReference type="PIRSF" id="PIRSF001549">
    <property type="entry name" value="His-tRNA_synth"/>
    <property type="match status" value="1"/>
</dbReference>
<dbReference type="Pfam" id="PF13393">
    <property type="entry name" value="tRNA-synt_His"/>
    <property type="match status" value="1"/>
</dbReference>
<dbReference type="InterPro" id="IPR041715">
    <property type="entry name" value="HisRS-like_core"/>
</dbReference>
<comment type="catalytic activity">
    <reaction evidence="4 5">
        <text>tRNA(His) + L-histidine + ATP = L-histidyl-tRNA(His) + AMP + diphosphate + H(+)</text>
        <dbReference type="Rhea" id="RHEA:17313"/>
        <dbReference type="Rhea" id="RHEA-COMP:9665"/>
        <dbReference type="Rhea" id="RHEA-COMP:9689"/>
        <dbReference type="ChEBI" id="CHEBI:15378"/>
        <dbReference type="ChEBI" id="CHEBI:30616"/>
        <dbReference type="ChEBI" id="CHEBI:33019"/>
        <dbReference type="ChEBI" id="CHEBI:57595"/>
        <dbReference type="ChEBI" id="CHEBI:78442"/>
        <dbReference type="ChEBI" id="CHEBI:78527"/>
        <dbReference type="ChEBI" id="CHEBI:456215"/>
        <dbReference type="EC" id="6.1.1.21"/>
    </reaction>
</comment>
<keyword evidence="5" id="KW-0436">Ligase</keyword>
<dbReference type="SUPFAM" id="SSF52954">
    <property type="entry name" value="Class II aaRS ABD-related"/>
    <property type="match status" value="1"/>
</dbReference>
<dbReference type="InterPro" id="IPR015807">
    <property type="entry name" value="His-tRNA-ligase"/>
</dbReference>
<comment type="caution">
    <text evidence="9">The sequence shown here is derived from an EMBL/GenBank/DDBJ whole genome shotgun (WGS) entry which is preliminary data.</text>
</comment>
<accession>A0A1G2EYG5</accession>
<dbReference type="InterPro" id="IPR045864">
    <property type="entry name" value="aa-tRNA-synth_II/BPL/LPL"/>
</dbReference>
<dbReference type="Gene3D" id="3.30.930.10">
    <property type="entry name" value="Bira Bifunctional Protein, Domain 2"/>
    <property type="match status" value="1"/>
</dbReference>
<feature type="binding site" evidence="6">
    <location>
        <position position="265"/>
    </location>
    <ligand>
        <name>L-histidine</name>
        <dbReference type="ChEBI" id="CHEBI:57595"/>
    </ligand>
</feature>
<keyword evidence="5" id="KW-0648">Protein biosynthesis</keyword>
<dbReference type="GO" id="GO:0005524">
    <property type="term" value="F:ATP binding"/>
    <property type="evidence" value="ECO:0007669"/>
    <property type="project" value="UniProtKB-UniRule"/>
</dbReference>
<dbReference type="AlphaFoldDB" id="A0A1G2EYG5"/>
<dbReference type="InterPro" id="IPR004516">
    <property type="entry name" value="HisRS/HisZ"/>
</dbReference>
<feature type="binding site" evidence="6">
    <location>
        <position position="138"/>
    </location>
    <ligand>
        <name>L-histidine</name>
        <dbReference type="ChEBI" id="CHEBI:57595"/>
    </ligand>
</feature>
<dbReference type="PANTHER" id="PTHR43707">
    <property type="entry name" value="HISTIDYL-TRNA SYNTHETASE"/>
    <property type="match status" value="1"/>
</dbReference>
<reference evidence="9 10" key="1">
    <citation type="journal article" date="2016" name="Nat. Commun.">
        <title>Thousands of microbial genomes shed light on interconnected biogeochemical processes in an aquifer system.</title>
        <authorList>
            <person name="Anantharaman K."/>
            <person name="Brown C.T."/>
            <person name="Hug L.A."/>
            <person name="Sharon I."/>
            <person name="Castelle C.J."/>
            <person name="Probst A.J."/>
            <person name="Thomas B.C."/>
            <person name="Singh A."/>
            <person name="Wilkins M.J."/>
            <person name="Karaoz U."/>
            <person name="Brodie E.L."/>
            <person name="Williams K.H."/>
            <person name="Hubbard S.S."/>
            <person name="Banfield J.F."/>
        </authorList>
    </citation>
    <scope>NUCLEOTIDE SEQUENCE [LARGE SCALE GENOMIC DNA]</scope>
</reference>
<sequence>MPKKLSKKDFLKTPKGTRDIMPHDALIWRAIESKVGEIASAYGFKFIRTPHIEHAELFAPTLGEASDIVEKQMYAFKTGGGDNLVLRPEWTVPAVRAYFEHGMHSWPQPVMLYTYGSFFRHENPQKGRFREFGQFDLEVLGDESGAADALVVRVFSIIFQELGFKNFIVHINTLGDKECRGEYRKELVAYYRRKINSLCKDCRNRLKTNPLRLLDCKEPSCQELKEGAPKTIDFVCQSCRAHFKNVLEFLDELAVPYFIDPRLVRGLDYYSRTVFEVFAERVQTKKENQEDKEKAENIKDASKTAVDSNDKTAENKPEEASLIALGGGGRYDYLAESLGQKKLFGVGVAIGLDRLAEELKNRSAGLTREKKPDIYMVQLGPQAKKKTLAMFESLRKAKFNVAQSLAKDSLRAQLQSADKAGAALALIIGQKEALDGTIIIRDMSTGAQETVLQEKILDNLKKKLKILANPQAPGKAEVK</sequence>
<keyword evidence="5" id="KW-0067">ATP-binding</keyword>
<feature type="binding site" evidence="6">
    <location>
        <position position="120"/>
    </location>
    <ligand>
        <name>L-histidine</name>
        <dbReference type="ChEBI" id="CHEBI:57595"/>
    </ligand>
</feature>
<dbReference type="CDD" id="cd00773">
    <property type="entry name" value="HisRS-like_core"/>
    <property type="match status" value="1"/>
</dbReference>
<evidence type="ECO:0000313" key="9">
    <source>
        <dbReference type="EMBL" id="OGZ30803.1"/>
    </source>
</evidence>
<evidence type="ECO:0000256" key="7">
    <source>
        <dbReference type="SAM" id="MobiDB-lite"/>
    </source>
</evidence>
<dbReference type="InterPro" id="IPR006195">
    <property type="entry name" value="aa-tRNA-synth_II"/>
</dbReference>
<comment type="similarity">
    <text evidence="1 5">Belongs to the class-II aminoacyl-tRNA synthetase family.</text>
</comment>
<feature type="binding site" evidence="6">
    <location>
        <begin position="89"/>
        <end position="91"/>
    </location>
    <ligand>
        <name>L-histidine</name>
        <dbReference type="ChEBI" id="CHEBI:57595"/>
    </ligand>
</feature>
<keyword evidence="2 5" id="KW-0547">Nucleotide-binding</keyword>
<dbReference type="NCBIfam" id="TIGR00442">
    <property type="entry name" value="hisS"/>
    <property type="match status" value="1"/>
</dbReference>
<feature type="region of interest" description="Disordered" evidence="7">
    <location>
        <begin position="286"/>
        <end position="316"/>
    </location>
</feature>
<dbReference type="Gene3D" id="3.40.50.800">
    <property type="entry name" value="Anticodon-binding domain"/>
    <property type="match status" value="1"/>
</dbReference>
<dbReference type="EMBL" id="MHMQ01000013">
    <property type="protein sequence ID" value="OGZ30803.1"/>
    <property type="molecule type" value="Genomic_DNA"/>
</dbReference>
<keyword evidence="3 5" id="KW-0030">Aminoacyl-tRNA synthetase</keyword>
<evidence type="ECO:0000256" key="6">
    <source>
        <dbReference type="PIRSR" id="PIRSR001549-1"/>
    </source>
</evidence>
<evidence type="ECO:0000256" key="5">
    <source>
        <dbReference type="HAMAP-Rule" id="MF_00127"/>
    </source>
</evidence>
<evidence type="ECO:0000256" key="1">
    <source>
        <dbReference type="ARBA" id="ARBA00008226"/>
    </source>
</evidence>
<keyword evidence="5" id="KW-0963">Cytoplasm</keyword>
<dbReference type="GO" id="GO:0005737">
    <property type="term" value="C:cytoplasm"/>
    <property type="evidence" value="ECO:0007669"/>
    <property type="project" value="UniProtKB-SubCell"/>
</dbReference>
<dbReference type="HAMAP" id="MF_00127">
    <property type="entry name" value="His_tRNA_synth"/>
    <property type="match status" value="1"/>
</dbReference>
<dbReference type="InterPro" id="IPR004154">
    <property type="entry name" value="Anticodon-bd"/>
</dbReference>
<dbReference type="PANTHER" id="PTHR43707:SF1">
    <property type="entry name" value="HISTIDINE--TRNA LIGASE, MITOCHONDRIAL-RELATED"/>
    <property type="match status" value="1"/>
</dbReference>
<dbReference type="Proteomes" id="UP000177486">
    <property type="component" value="Unassembled WGS sequence"/>
</dbReference>
<gene>
    <name evidence="5" type="primary">hisS</name>
    <name evidence="9" type="ORF">A2931_01730</name>
</gene>
<feature type="domain" description="Aminoacyl-transfer RNA synthetases class-II family profile" evidence="8">
    <location>
        <begin position="16"/>
        <end position="372"/>
    </location>
</feature>
<evidence type="ECO:0000256" key="2">
    <source>
        <dbReference type="ARBA" id="ARBA00022741"/>
    </source>
</evidence>
<evidence type="ECO:0000259" key="8">
    <source>
        <dbReference type="PROSITE" id="PS50862"/>
    </source>
</evidence>
<organism evidence="9 10">
    <name type="scientific">Candidatus Niyogibacteria bacterium RIFCSPLOWO2_01_FULL_45_48</name>
    <dbReference type="NCBI Taxonomy" id="1801724"/>
    <lineage>
        <taxon>Bacteria</taxon>
        <taxon>Candidatus Niyogiibacteriota</taxon>
    </lineage>
</organism>
<proteinExistence type="inferred from homology"/>
<dbReference type="GO" id="GO:0006427">
    <property type="term" value="P:histidyl-tRNA aminoacylation"/>
    <property type="evidence" value="ECO:0007669"/>
    <property type="project" value="UniProtKB-UniRule"/>
</dbReference>
<evidence type="ECO:0000256" key="4">
    <source>
        <dbReference type="ARBA" id="ARBA00047639"/>
    </source>
</evidence>
<feature type="binding site" evidence="6">
    <location>
        <position position="134"/>
    </location>
    <ligand>
        <name>L-histidine</name>
        <dbReference type="ChEBI" id="CHEBI:57595"/>
    </ligand>
</feature>
<comment type="subcellular location">
    <subcellularLocation>
        <location evidence="5">Cytoplasm</location>
    </subcellularLocation>
</comment>
<dbReference type="InterPro" id="IPR036621">
    <property type="entry name" value="Anticodon-bd_dom_sf"/>
</dbReference>